<dbReference type="Proteomes" id="UP000198589">
    <property type="component" value="Unassembled WGS sequence"/>
</dbReference>
<feature type="chain" id="PRO_5039390367" evidence="3">
    <location>
        <begin position="33"/>
        <end position="443"/>
    </location>
</feature>
<dbReference type="EMBL" id="FOND01000004">
    <property type="protein sequence ID" value="SFE58565.1"/>
    <property type="molecule type" value="Genomic_DNA"/>
</dbReference>
<organism evidence="5 6">
    <name type="scientific">Blastococcus tunisiensis</name>
    <dbReference type="NCBI Taxonomy" id="1798228"/>
    <lineage>
        <taxon>Bacteria</taxon>
        <taxon>Bacillati</taxon>
        <taxon>Actinomycetota</taxon>
        <taxon>Actinomycetes</taxon>
        <taxon>Geodermatophilales</taxon>
        <taxon>Geodermatophilaceae</taxon>
        <taxon>Blastococcus</taxon>
    </lineage>
</organism>
<keyword evidence="6" id="KW-1185">Reference proteome</keyword>
<reference evidence="6" key="1">
    <citation type="submission" date="2016-10" db="EMBL/GenBank/DDBJ databases">
        <authorList>
            <person name="Varghese N."/>
            <person name="Submissions S."/>
        </authorList>
    </citation>
    <scope>NUCLEOTIDE SEQUENCE [LARGE SCALE GENOMIC DNA]</scope>
    <source>
        <strain evidence="6">DSM 46838</strain>
    </source>
</reference>
<feature type="signal peptide" evidence="3">
    <location>
        <begin position="1"/>
        <end position="32"/>
    </location>
</feature>
<keyword evidence="2 3" id="KW-0732">Signal</keyword>
<dbReference type="Gene3D" id="3.40.50.2300">
    <property type="match status" value="2"/>
</dbReference>
<evidence type="ECO:0000313" key="5">
    <source>
        <dbReference type="EMBL" id="SFE58565.1"/>
    </source>
</evidence>
<dbReference type="AlphaFoldDB" id="A0A1I2BR63"/>
<dbReference type="PANTHER" id="PTHR30483:SF38">
    <property type="entry name" value="BLR7848 PROTEIN"/>
    <property type="match status" value="1"/>
</dbReference>
<dbReference type="InterPro" id="IPR051010">
    <property type="entry name" value="BCAA_transport"/>
</dbReference>
<dbReference type="InterPro" id="IPR028081">
    <property type="entry name" value="Leu-bd"/>
</dbReference>
<protein>
    <submittedName>
        <fullName evidence="5">ABC-type branched-chain amino acid transport system, substrate-binding protein</fullName>
    </submittedName>
</protein>
<accession>A0A1I2BR63</accession>
<comment type="similarity">
    <text evidence="1">Belongs to the leucine-binding protein family.</text>
</comment>
<proteinExistence type="inferred from homology"/>
<evidence type="ECO:0000256" key="1">
    <source>
        <dbReference type="ARBA" id="ARBA00010062"/>
    </source>
</evidence>
<dbReference type="SUPFAM" id="SSF53822">
    <property type="entry name" value="Periplasmic binding protein-like I"/>
    <property type="match status" value="1"/>
</dbReference>
<dbReference type="STRING" id="1798228.SAMN05216574_104241"/>
<dbReference type="PROSITE" id="PS51257">
    <property type="entry name" value="PROKAR_LIPOPROTEIN"/>
    <property type="match status" value="1"/>
</dbReference>
<dbReference type="InterPro" id="IPR028082">
    <property type="entry name" value="Peripla_BP_I"/>
</dbReference>
<feature type="domain" description="Leucine-binding protein" evidence="4">
    <location>
        <begin position="53"/>
        <end position="370"/>
    </location>
</feature>
<evidence type="ECO:0000259" key="4">
    <source>
        <dbReference type="Pfam" id="PF13458"/>
    </source>
</evidence>
<sequence>MKNTARFRGAKALTVGMSILLASACASGSAGSDDDAAAGGGGGGGECAEGDGPITVGHLNYYTGPFSDVGPFFEATVELVIDNINENPPLDRELEASHDDIGTVGEAQVARNFLQQEDVDILLNPAHEYSSYQEFAQDYVAENDAPIMPSLHGGSIPADIGGTAAEPIFRGQAMDTAQAIAGVLQAREAGAETIAIVATQISGSQLQKEAAEAAAEEIGLEVVEVIDVQPEQPNYRSTISTIAGADPDALLLFSQAEDGGTMVKQAAEAGLSLTIIGSTEWLQEAFPQSATQSALEQHEAVWIAGLGTADTPAWDAWKELWEGSDATEYADAANSYAYGYYDLLNVTALAIEAAGSVCASDWVEAMPEVTEGGTEVFTYEEGIEALRDGEDIDYNGVSGNYEYTDTGVVGSLFGVYEWQGDSLEQVTTVDEEEVLELDTKVSQ</sequence>
<dbReference type="OrthoDB" id="7337537at2"/>
<dbReference type="RefSeq" id="WP_092196130.1">
    <property type="nucleotide sequence ID" value="NZ_FOND01000004.1"/>
</dbReference>
<name>A0A1I2BR63_9ACTN</name>
<evidence type="ECO:0000313" key="6">
    <source>
        <dbReference type="Proteomes" id="UP000198589"/>
    </source>
</evidence>
<evidence type="ECO:0000256" key="2">
    <source>
        <dbReference type="ARBA" id="ARBA00022729"/>
    </source>
</evidence>
<evidence type="ECO:0000256" key="3">
    <source>
        <dbReference type="SAM" id="SignalP"/>
    </source>
</evidence>
<gene>
    <name evidence="5" type="ORF">SAMN05216574_104241</name>
</gene>
<dbReference type="PANTHER" id="PTHR30483">
    <property type="entry name" value="LEUCINE-SPECIFIC-BINDING PROTEIN"/>
    <property type="match status" value="1"/>
</dbReference>
<dbReference type="Pfam" id="PF13458">
    <property type="entry name" value="Peripla_BP_6"/>
    <property type="match status" value="1"/>
</dbReference>